<dbReference type="PANTHER" id="PTHR17224">
    <property type="entry name" value="PEPTIDYL-TRNA HYDROLASE"/>
    <property type="match status" value="1"/>
</dbReference>
<evidence type="ECO:0000256" key="6">
    <source>
        <dbReference type="ARBA" id="ARBA00050038"/>
    </source>
</evidence>
<dbReference type="Gene3D" id="3.40.50.1470">
    <property type="entry name" value="Peptidyl-tRNA hydrolase"/>
    <property type="match status" value="1"/>
</dbReference>
<feature type="binding site" evidence="7">
    <location>
        <position position="89"/>
    </location>
    <ligand>
        <name>tRNA</name>
        <dbReference type="ChEBI" id="CHEBI:17843"/>
    </ligand>
</feature>
<evidence type="ECO:0000256" key="3">
    <source>
        <dbReference type="ARBA" id="ARBA00022801"/>
    </source>
</evidence>
<feature type="site" description="Stabilizes the basic form of H active site to accept a proton" evidence="7">
    <location>
        <position position="114"/>
    </location>
</feature>
<comment type="function">
    <text evidence="7">Catalyzes the release of premature peptidyl moieties from peptidyl-tRNA molecules trapped in stalled 50S ribosomal subunits, and thus maintains levels of free tRNAs and 50S ribosomes.</text>
</comment>
<comment type="caution">
    <text evidence="11">The sequence shown here is derived from an EMBL/GenBank/DDBJ whole genome shotgun (WGS) entry which is preliminary data.</text>
</comment>
<dbReference type="EMBL" id="MFFS01000099">
    <property type="protein sequence ID" value="OGF20293.1"/>
    <property type="molecule type" value="Genomic_DNA"/>
</dbReference>
<dbReference type="PANTHER" id="PTHR17224:SF1">
    <property type="entry name" value="PEPTIDYL-TRNA HYDROLASE"/>
    <property type="match status" value="1"/>
</dbReference>
<dbReference type="GO" id="GO:0072344">
    <property type="term" value="P:rescue of stalled ribosome"/>
    <property type="evidence" value="ECO:0007669"/>
    <property type="project" value="UniProtKB-UniRule"/>
</dbReference>
<proteinExistence type="inferred from homology"/>
<feature type="binding site" evidence="7">
    <location>
        <position position="14"/>
    </location>
    <ligand>
        <name>tRNA</name>
        <dbReference type="ChEBI" id="CHEBI:17843"/>
    </ligand>
</feature>
<evidence type="ECO:0000256" key="7">
    <source>
        <dbReference type="HAMAP-Rule" id="MF_00083"/>
    </source>
</evidence>
<comment type="similarity">
    <text evidence="5 7 9">Belongs to the PTH family.</text>
</comment>
<comment type="function">
    <text evidence="7">Hydrolyzes ribosome-free peptidyl-tRNAs (with 1 or more amino acids incorporated), which drop off the ribosome during protein synthesis, or as a result of ribosome stalling.</text>
</comment>
<dbReference type="SUPFAM" id="SSF53178">
    <property type="entry name" value="Peptidyl-tRNA hydrolase-like"/>
    <property type="match status" value="1"/>
</dbReference>
<feature type="site" description="Discriminates between blocked and unblocked aminoacyl-tRNA" evidence="7">
    <location>
        <position position="9"/>
    </location>
</feature>
<keyword evidence="3 7" id="KW-0378">Hydrolase</keyword>
<sequence>MYLVIALGNPGVRYALTRHNAGFIAMDELADIYNLKFKNTPKFQAYAASASPPLQRESASASPHLQGGDREGKTADGKIIFAMPLTYMNESGITVSRIANFHKIFPKNIIVIHDELDLPLGKIRVSFGASAGGHNGVLSIIRELGTKNFIRLRIGIGNEISEARKIPSEKFVLQKFTPAEQKIFTSNLSLYTKAVYTILKEGHEKAMAEFN</sequence>
<evidence type="ECO:0000256" key="5">
    <source>
        <dbReference type="ARBA" id="ARBA00038063"/>
    </source>
</evidence>
<feature type="region of interest" description="Disordered" evidence="10">
    <location>
        <begin position="49"/>
        <end position="72"/>
    </location>
</feature>
<evidence type="ECO:0000256" key="8">
    <source>
        <dbReference type="RuleBase" id="RU000673"/>
    </source>
</evidence>
<dbReference type="HAMAP" id="MF_00083">
    <property type="entry name" value="Pept_tRNA_hydro_bact"/>
    <property type="match status" value="1"/>
</dbReference>
<feature type="active site" description="Proton acceptor" evidence="7">
    <location>
        <position position="19"/>
    </location>
</feature>
<dbReference type="Pfam" id="PF01195">
    <property type="entry name" value="Pept_tRNA_hydro"/>
    <property type="match status" value="1"/>
</dbReference>
<feature type="binding site" evidence="7">
    <location>
        <position position="87"/>
    </location>
    <ligand>
        <name>tRNA</name>
        <dbReference type="ChEBI" id="CHEBI:17843"/>
    </ligand>
</feature>
<dbReference type="GO" id="GO:0004045">
    <property type="term" value="F:peptidyl-tRNA hydrolase activity"/>
    <property type="evidence" value="ECO:0007669"/>
    <property type="project" value="UniProtKB-UniRule"/>
</dbReference>
<dbReference type="Proteomes" id="UP000178323">
    <property type="component" value="Unassembled WGS sequence"/>
</dbReference>
<dbReference type="GO" id="GO:0006515">
    <property type="term" value="P:protein quality control for misfolded or incompletely synthesized proteins"/>
    <property type="evidence" value="ECO:0007669"/>
    <property type="project" value="UniProtKB-UniRule"/>
</dbReference>
<evidence type="ECO:0000256" key="10">
    <source>
        <dbReference type="SAM" id="MobiDB-lite"/>
    </source>
</evidence>
<dbReference type="PROSITE" id="PS01195">
    <property type="entry name" value="PEPT_TRNA_HYDROL_1"/>
    <property type="match status" value="1"/>
</dbReference>
<dbReference type="InterPro" id="IPR001328">
    <property type="entry name" value="Pept_tRNA_hydro"/>
</dbReference>
<evidence type="ECO:0000256" key="2">
    <source>
        <dbReference type="ARBA" id="ARBA00022555"/>
    </source>
</evidence>
<protein>
    <recommendedName>
        <fullName evidence="6 7">Peptidyl-tRNA hydrolase</fullName>
        <shortName evidence="7">Pth</shortName>
        <ecNumber evidence="1 7">3.1.1.29</ecNumber>
    </recommendedName>
</protein>
<dbReference type="InterPro" id="IPR036416">
    <property type="entry name" value="Pept_tRNA_hydro_sf"/>
</dbReference>
<evidence type="ECO:0000256" key="1">
    <source>
        <dbReference type="ARBA" id="ARBA00013260"/>
    </source>
</evidence>
<dbReference type="AlphaFoldDB" id="A0A1F5S1G1"/>
<organism evidence="11 12">
    <name type="scientific">Candidatus Falkowbacteria bacterium RBG_13_39_14</name>
    <dbReference type="NCBI Taxonomy" id="1797985"/>
    <lineage>
        <taxon>Bacteria</taxon>
        <taxon>Candidatus Falkowiibacteriota</taxon>
    </lineage>
</organism>
<comment type="subunit">
    <text evidence="7">Monomer.</text>
</comment>
<dbReference type="InterPro" id="IPR018171">
    <property type="entry name" value="Pept_tRNA_hydro_CS"/>
</dbReference>
<evidence type="ECO:0000313" key="12">
    <source>
        <dbReference type="Proteomes" id="UP000178323"/>
    </source>
</evidence>
<comment type="catalytic activity">
    <reaction evidence="7 8">
        <text>an N-acyl-L-alpha-aminoacyl-tRNA + H2O = an N-acyl-L-amino acid + a tRNA + H(+)</text>
        <dbReference type="Rhea" id="RHEA:54448"/>
        <dbReference type="Rhea" id="RHEA-COMP:10123"/>
        <dbReference type="Rhea" id="RHEA-COMP:13883"/>
        <dbReference type="ChEBI" id="CHEBI:15377"/>
        <dbReference type="ChEBI" id="CHEBI:15378"/>
        <dbReference type="ChEBI" id="CHEBI:59874"/>
        <dbReference type="ChEBI" id="CHEBI:78442"/>
        <dbReference type="ChEBI" id="CHEBI:138191"/>
        <dbReference type="EC" id="3.1.1.29"/>
    </reaction>
</comment>
<dbReference type="NCBIfam" id="TIGR00447">
    <property type="entry name" value="pth"/>
    <property type="match status" value="1"/>
</dbReference>
<evidence type="ECO:0000256" key="4">
    <source>
        <dbReference type="ARBA" id="ARBA00022884"/>
    </source>
</evidence>
<reference evidence="11 12" key="1">
    <citation type="journal article" date="2016" name="Nat. Commun.">
        <title>Thousands of microbial genomes shed light on interconnected biogeochemical processes in an aquifer system.</title>
        <authorList>
            <person name="Anantharaman K."/>
            <person name="Brown C.T."/>
            <person name="Hug L.A."/>
            <person name="Sharon I."/>
            <person name="Castelle C.J."/>
            <person name="Probst A.J."/>
            <person name="Thomas B.C."/>
            <person name="Singh A."/>
            <person name="Wilkins M.J."/>
            <person name="Karaoz U."/>
            <person name="Brodie E.L."/>
            <person name="Williams K.H."/>
            <person name="Hubbard S.S."/>
            <person name="Banfield J.F."/>
        </authorList>
    </citation>
    <scope>NUCLEOTIDE SEQUENCE [LARGE SCALE GENOMIC DNA]</scope>
</reference>
<keyword evidence="4 7" id="KW-0694">RNA-binding</keyword>
<keyword evidence="7" id="KW-0963">Cytoplasm</keyword>
<accession>A0A1F5S1G1</accession>
<evidence type="ECO:0000313" key="11">
    <source>
        <dbReference type="EMBL" id="OGF20293.1"/>
    </source>
</evidence>
<dbReference type="GO" id="GO:0000049">
    <property type="term" value="F:tRNA binding"/>
    <property type="evidence" value="ECO:0007669"/>
    <property type="project" value="UniProtKB-UniRule"/>
</dbReference>
<keyword evidence="2 7" id="KW-0820">tRNA-binding</keyword>
<dbReference type="GO" id="GO:0005737">
    <property type="term" value="C:cytoplasm"/>
    <property type="evidence" value="ECO:0007669"/>
    <property type="project" value="UniProtKB-SubCell"/>
</dbReference>
<evidence type="ECO:0000256" key="9">
    <source>
        <dbReference type="RuleBase" id="RU004320"/>
    </source>
</evidence>
<dbReference type="CDD" id="cd00462">
    <property type="entry name" value="PTH"/>
    <property type="match status" value="1"/>
</dbReference>
<dbReference type="EC" id="3.1.1.29" evidence="1 7"/>
<feature type="binding site" evidence="7">
    <location>
        <position position="135"/>
    </location>
    <ligand>
        <name>tRNA</name>
        <dbReference type="ChEBI" id="CHEBI:17843"/>
    </ligand>
</feature>
<gene>
    <name evidence="7" type="primary">pth</name>
    <name evidence="11" type="ORF">A2Y83_01920</name>
</gene>
<comment type="subcellular location">
    <subcellularLocation>
        <location evidence="7">Cytoplasm</location>
    </subcellularLocation>
</comment>
<name>A0A1F5S1G1_9BACT</name>
<dbReference type="STRING" id="1797985.A2Y83_01920"/>